<dbReference type="Pfam" id="PF13602">
    <property type="entry name" value="ADH_zinc_N_2"/>
    <property type="match status" value="1"/>
</dbReference>
<dbReference type="Gene3D" id="3.90.180.10">
    <property type="entry name" value="Medium-chain alcohol dehydrogenases, catalytic domain"/>
    <property type="match status" value="1"/>
</dbReference>
<feature type="region of interest" description="Disordered" evidence="1">
    <location>
        <begin position="1"/>
        <end position="350"/>
    </location>
</feature>
<feature type="compositionally biased region" description="Basic and acidic residues" evidence="1">
    <location>
        <begin position="828"/>
        <end position="837"/>
    </location>
</feature>
<proteinExistence type="predicted"/>
<feature type="compositionally biased region" description="Polar residues" evidence="1">
    <location>
        <begin position="108"/>
        <end position="135"/>
    </location>
</feature>
<feature type="compositionally biased region" description="Polar residues" evidence="1">
    <location>
        <begin position="1158"/>
        <end position="1168"/>
    </location>
</feature>
<feature type="compositionally biased region" description="Polar residues" evidence="1">
    <location>
        <begin position="1180"/>
        <end position="1196"/>
    </location>
</feature>
<feature type="domain" description="Enoyl reductase (ER)" evidence="2">
    <location>
        <begin position="1822"/>
        <end position="2145"/>
    </location>
</feature>
<feature type="compositionally biased region" description="Polar residues" evidence="1">
    <location>
        <begin position="626"/>
        <end position="640"/>
    </location>
</feature>
<dbReference type="SUPFAM" id="SSF51735">
    <property type="entry name" value="NAD(P)-binding Rossmann-fold domains"/>
    <property type="match status" value="1"/>
</dbReference>
<organism evidence="3 4">
    <name type="scientific">Malassezia yamatoensis</name>
    <dbReference type="NCBI Taxonomy" id="253288"/>
    <lineage>
        <taxon>Eukaryota</taxon>
        <taxon>Fungi</taxon>
        <taxon>Dikarya</taxon>
        <taxon>Basidiomycota</taxon>
        <taxon>Ustilaginomycotina</taxon>
        <taxon>Malasseziomycetes</taxon>
        <taxon>Malasseziales</taxon>
        <taxon>Malasseziaceae</taxon>
        <taxon>Malassezia</taxon>
    </lineage>
</organism>
<dbReference type="InterPro" id="IPR011032">
    <property type="entry name" value="GroES-like_sf"/>
</dbReference>
<feature type="compositionally biased region" description="Low complexity" evidence="1">
    <location>
        <begin position="922"/>
        <end position="933"/>
    </location>
</feature>
<reference evidence="3 4" key="1">
    <citation type="submission" date="2023-03" db="EMBL/GenBank/DDBJ databases">
        <title>Mating type loci evolution in Malassezia.</title>
        <authorList>
            <person name="Coelho M.A."/>
        </authorList>
    </citation>
    <scope>NUCLEOTIDE SEQUENCE [LARGE SCALE GENOMIC DNA]</scope>
    <source>
        <strain evidence="3 4">CBS 9725</strain>
    </source>
</reference>
<feature type="compositionally biased region" description="Low complexity" evidence="1">
    <location>
        <begin position="262"/>
        <end position="277"/>
    </location>
</feature>
<feature type="region of interest" description="Disordered" evidence="1">
    <location>
        <begin position="1795"/>
        <end position="1819"/>
    </location>
</feature>
<feature type="region of interest" description="Disordered" evidence="1">
    <location>
        <begin position="885"/>
        <end position="1038"/>
    </location>
</feature>
<feature type="region of interest" description="Disordered" evidence="1">
    <location>
        <begin position="401"/>
        <end position="598"/>
    </location>
</feature>
<feature type="compositionally biased region" description="Low complexity" evidence="1">
    <location>
        <begin position="582"/>
        <end position="594"/>
    </location>
</feature>
<sequence length="2148" mass="228607">MPKTTFLDSILGRPSQNYSSSQSPSGGKAKERFASESGAPKSSPSRTSAFNQFWTSPQKKSPSKYRTFSDKRSKALSESGSVRSKLGSKRDKAPIPDSPIGNSPIVPTASSPSTFSSWWDDQSKLKSGTASNTAASEPGESFAERWRRDMSLNRPARSEMGDSASTMRSASRNKRTTSRNSIHRLSNENPTLVVPPHMRSLQKDTEKDSANKGSIPSVSPSLPSSQSKVAMPWSSPTTAKTRESGQWYEFVRTMEQREALRRAQQQADPSSAASVASPTVNDATEHTSSTPRLPSAQPTSDRSVSKAGTSVSVSQPETTSEQKPEQENDSDVSQIGVALSRADTSHVSMSEPAPALEADLPYFHVFPPVANAGSQKLTAVTEEDDERTFSRSVGLGIHDNSQQASTDVSVTALSPPSPPITRNSRPAESTGTATASHYPMSTTNLAPPFVSPSMSSAQNTSKPFLAGRVQLPNEAAPKQEAQDASPSSSYSEHGSSTAISEPSSASFQHQSGKRAEHLTTAPQPAQSTQLSDGNKVSADSSTSRTGVPSLEREPPTPAKTKRGMLHQKAYPVPQHDRDVFESSAPAPTTANSSSLDDVMLSEDLARLSWSPALYYAQEEANPSAPGLTTATNKRSENSGASKALAPSPLVHDSEHVPSSNFVSALDQHQDAKPAGQPAGNAATAAAAAVASISNTSKRGPALGSTLGSMADSSAAHPNDAATARLPSVAKGGEAPHGFKQPSSYAPQRSEAITSRGLSHGTSRGLSSNYKSPLNHWPNQDASLNMPNQSSNSSQSTASGWSTGRTASNGFPRSTPSTSATRIASARTENARSNDDGSRPSAQVAPHRTAQRWSAMSIADSDILDLDPTNAPWTMTSEVGHYDRSELHGTADDDASQPSTPGGTPKARLAHATPQTPYAFQHTTSSVTPGTTPGRKVLDRPRNRGPRPTEMGGVPIAHGTLPAAHPTPRSSRSVSETVRPRDRIPPVPIIRHVSADEATSKPFNHARTDDDDTTIRMAPSRSASVASDSRPKPNDSERAYDTMSLASTPADDVFYDAGPVSQQDTQDALHDVPRSTDSHSTQDPLAFTFEDLPDLRASVSLADTLVAYQKRQSVLENEANASRAASQPTAVRYRVTPAQPAPIWQPELADRAAKARENTVPTPKASNEAVQEEPRLAYLQKTPTRTPQPTAQESFTFSGPAARQPEPSLAQNPLAASVPGVSPMKALQDKNMGEKALPSTPDRMAAMPGASSAAARRDPAQGGVRAAKPIMLEINGQMLEYEPSDASSLPSAQATPYISPEAMRNAAPRSPSEFQRNANVPGATPPLPSASSANINGRSPMYHAAVRPSGTYPASPASIPLPSSPQPDVGARMAYASPRAPYAARPAPNASIPPNRPYPMPNLAPGAHAGYPAHRPEYGAYANQAPSPHNFPTPYFPQQVRAPPRPGVAPAPNLPYGYGASGDMRAGPYAYAPPIARPSQRPSNVYNNMYPMPPNGMPPNGMQPNGQRSPTYGTQGYPPAPYMGQAPDMLQDYNAYASQAARPRHRAEYPSSMYGDRATSPVSSVSGMPPSMPMGMRPARPMMRPAPPRAQLVQPPSERTESHHASRPMSPMDDNSTMGMGGMRRISSTPDVTLGRRFGTSTNAGHTESGEYATPPGSIAGQSTWGAETRAPSFRAPTVSESRTRASPDYETQSALTALRQQAGSPPITREPSLTASTSMLNPVTASVMKKAPLGASTNRVLGLAADDESIKSPPSMTSSVSRTRISTKDLLRSRPTMITVNVTSGTLPVSAKTLRRKPSSATDAGRRWRDTDSSHAPDHSAQLTVALSSHVAPPRKISPTQILVQIIAVAIDNIDRALLRERAQSDPGQPWVPGRSFCGRVIESGWDVKKIRKGDTVFGLQDYRKCGALAEFMSIDQDLCALAPEGRLTAEQIAALPCTGIMVHQIVQNHCMVLPRGARILILNAHDGIGLLAMQEASRLGLIIIAHVPAHAADGVSICEANGATEVVTGEALWAINLLHESSFNLIVDTIGGRAIYDACRRILAHQGQFVTCFGDDRALPTPTYRSHLRSLRRSFFRKDRKGIGYEWIGIDAGPDCRIALESIKVAAQRGAICPRIQSILPIEDAARALDQDMGSDKDSGLVVIRIS</sequence>
<dbReference type="SUPFAM" id="SSF50129">
    <property type="entry name" value="GroES-like"/>
    <property type="match status" value="1"/>
</dbReference>
<dbReference type="InterPro" id="IPR050700">
    <property type="entry name" value="YIM1/Zinc_Alcohol_DH_Fams"/>
</dbReference>
<dbReference type="GO" id="GO:0016491">
    <property type="term" value="F:oxidoreductase activity"/>
    <property type="evidence" value="ECO:0007669"/>
    <property type="project" value="InterPro"/>
</dbReference>
<feature type="compositionally biased region" description="Polar residues" evidence="1">
    <location>
        <begin position="278"/>
        <end position="319"/>
    </location>
</feature>
<feature type="compositionally biased region" description="Low complexity" evidence="1">
    <location>
        <begin position="1242"/>
        <end position="1253"/>
    </location>
</feature>
<evidence type="ECO:0000313" key="4">
    <source>
        <dbReference type="Proteomes" id="UP001219567"/>
    </source>
</evidence>
<feature type="compositionally biased region" description="Basic and acidic residues" evidence="1">
    <location>
        <begin position="1804"/>
        <end position="1818"/>
    </location>
</feature>
<dbReference type="InterPro" id="IPR036291">
    <property type="entry name" value="NAD(P)-bd_dom_sf"/>
</dbReference>
<accession>A0AAJ5YQT5</accession>
<feature type="compositionally biased region" description="Low complexity" evidence="1">
    <location>
        <begin position="485"/>
        <end position="506"/>
    </location>
</feature>
<feature type="compositionally biased region" description="Basic and acidic residues" evidence="1">
    <location>
        <begin position="1066"/>
        <end position="1076"/>
    </location>
</feature>
<feature type="compositionally biased region" description="Polar residues" evidence="1">
    <location>
        <begin position="912"/>
        <end position="921"/>
    </location>
</feature>
<feature type="compositionally biased region" description="Polar residues" evidence="1">
    <location>
        <begin position="401"/>
        <end position="445"/>
    </location>
</feature>
<feature type="compositionally biased region" description="Polar residues" evidence="1">
    <location>
        <begin position="740"/>
        <end position="786"/>
    </location>
</feature>
<feature type="compositionally biased region" description="Basic and acidic residues" evidence="1">
    <location>
        <begin position="201"/>
        <end position="210"/>
    </location>
</feature>
<feature type="region of interest" description="Disordered" evidence="1">
    <location>
        <begin position="1626"/>
        <end position="1713"/>
    </location>
</feature>
<evidence type="ECO:0000313" key="3">
    <source>
        <dbReference type="EMBL" id="WFC98913.1"/>
    </source>
</evidence>
<feature type="region of interest" description="Disordered" evidence="1">
    <location>
        <begin position="1150"/>
        <end position="1261"/>
    </location>
</feature>
<dbReference type="PANTHER" id="PTHR11695">
    <property type="entry name" value="ALCOHOL DEHYDROGENASE RELATED"/>
    <property type="match status" value="1"/>
</dbReference>
<feature type="compositionally biased region" description="Low complexity" evidence="1">
    <location>
        <begin position="1559"/>
        <end position="1570"/>
    </location>
</feature>
<feature type="compositionally biased region" description="Basic and acidic residues" evidence="1">
    <location>
        <begin position="1028"/>
        <end position="1038"/>
    </location>
</feature>
<dbReference type="PANTHER" id="PTHR11695:SF294">
    <property type="entry name" value="RETICULON-4-INTERACTING PROTEIN 1, MITOCHONDRIAL"/>
    <property type="match status" value="1"/>
</dbReference>
<dbReference type="InterPro" id="IPR020843">
    <property type="entry name" value="ER"/>
</dbReference>
<feature type="compositionally biased region" description="Polar residues" evidence="1">
    <location>
        <begin position="178"/>
        <end position="190"/>
    </location>
</feature>
<feature type="compositionally biased region" description="Polar residues" evidence="1">
    <location>
        <begin position="40"/>
        <end position="66"/>
    </location>
</feature>
<dbReference type="InterPro" id="IPR013154">
    <property type="entry name" value="ADH-like_N"/>
</dbReference>
<evidence type="ECO:0000256" key="1">
    <source>
        <dbReference type="SAM" id="MobiDB-lite"/>
    </source>
</evidence>
<gene>
    <name evidence="3" type="ORF">MYAM1_001646</name>
</gene>
<feature type="compositionally biased region" description="Basic and acidic residues" evidence="1">
    <location>
        <begin position="252"/>
        <end position="261"/>
    </location>
</feature>
<feature type="compositionally biased region" description="Low complexity" evidence="1">
    <location>
        <begin position="787"/>
        <end position="803"/>
    </location>
</feature>
<dbReference type="EMBL" id="CP119944">
    <property type="protein sequence ID" value="WFC98913.1"/>
    <property type="molecule type" value="Genomic_DNA"/>
</dbReference>
<feature type="region of interest" description="Disordered" evidence="1">
    <location>
        <begin position="1550"/>
        <end position="1570"/>
    </location>
</feature>
<keyword evidence="4" id="KW-1185">Reference proteome</keyword>
<dbReference type="GO" id="GO:0005739">
    <property type="term" value="C:mitochondrion"/>
    <property type="evidence" value="ECO:0007669"/>
    <property type="project" value="TreeGrafter"/>
</dbReference>
<protein>
    <recommendedName>
        <fullName evidence="2">Enoyl reductase (ER) domain-containing protein</fullName>
    </recommendedName>
</protein>
<feature type="compositionally biased region" description="Polar residues" evidence="1">
    <location>
        <begin position="804"/>
        <end position="821"/>
    </location>
</feature>
<name>A0AAJ5YQT5_9BASI</name>
<feature type="region of interest" description="Disordered" evidence="1">
    <location>
        <begin position="703"/>
        <end position="852"/>
    </location>
</feature>
<dbReference type="SMART" id="SM00829">
    <property type="entry name" value="PKS_ER"/>
    <property type="match status" value="1"/>
</dbReference>
<feature type="region of interest" description="Disordered" evidence="1">
    <location>
        <begin position="1302"/>
        <end position="1367"/>
    </location>
</feature>
<feature type="compositionally biased region" description="Polar residues" evidence="1">
    <location>
        <begin position="520"/>
        <end position="546"/>
    </location>
</feature>
<feature type="compositionally biased region" description="Low complexity" evidence="1">
    <location>
        <begin position="214"/>
        <end position="227"/>
    </location>
</feature>
<dbReference type="Gene3D" id="3.40.50.720">
    <property type="entry name" value="NAD(P)-binding Rossmann-like Domain"/>
    <property type="match status" value="1"/>
</dbReference>
<feature type="compositionally biased region" description="Polar residues" evidence="1">
    <location>
        <begin position="452"/>
        <end position="462"/>
    </location>
</feature>
<feature type="region of interest" description="Disordered" evidence="1">
    <location>
        <begin position="1061"/>
        <end position="1082"/>
    </location>
</feature>
<feature type="region of interest" description="Disordered" evidence="1">
    <location>
        <begin position="1582"/>
        <end position="1613"/>
    </location>
</feature>
<feature type="compositionally biased region" description="Polar residues" evidence="1">
    <location>
        <begin position="1689"/>
        <end position="1703"/>
    </location>
</feature>
<feature type="compositionally biased region" description="Basic and acidic residues" evidence="1">
    <location>
        <begin position="142"/>
        <end position="160"/>
    </location>
</feature>
<dbReference type="Proteomes" id="UP001219567">
    <property type="component" value="Chromosome 2"/>
</dbReference>
<feature type="region of interest" description="Disordered" evidence="1">
    <location>
        <begin position="620"/>
        <end position="679"/>
    </location>
</feature>
<dbReference type="Pfam" id="PF08240">
    <property type="entry name" value="ADH_N"/>
    <property type="match status" value="1"/>
</dbReference>
<evidence type="ECO:0000259" key="2">
    <source>
        <dbReference type="SMART" id="SM00829"/>
    </source>
</evidence>
<feature type="compositionally biased region" description="Low complexity" evidence="1">
    <location>
        <begin position="14"/>
        <end position="25"/>
    </location>
</feature>